<sequence>MQLSLSLSFSHLSFSLLLGSHGRAGPSHERQAQAVTPSPSSCGSFLLAAWERPMWWAVVTGW</sequence>
<dbReference type="AlphaFoldDB" id="A0A2N9I498"/>
<feature type="signal peptide" evidence="1">
    <location>
        <begin position="1"/>
        <end position="15"/>
    </location>
</feature>
<accession>A0A2N9I498</accession>
<feature type="chain" id="PRO_5014905998" evidence="1">
    <location>
        <begin position="16"/>
        <end position="62"/>
    </location>
</feature>
<gene>
    <name evidence="2" type="ORF">FSB_LOCUS46523</name>
</gene>
<protein>
    <submittedName>
        <fullName evidence="2">Uncharacterized protein</fullName>
    </submittedName>
</protein>
<evidence type="ECO:0000313" key="2">
    <source>
        <dbReference type="EMBL" id="SPD18641.1"/>
    </source>
</evidence>
<name>A0A2N9I498_FAGSY</name>
<evidence type="ECO:0000256" key="1">
    <source>
        <dbReference type="SAM" id="SignalP"/>
    </source>
</evidence>
<dbReference type="EMBL" id="OIVN01004668">
    <property type="protein sequence ID" value="SPD18641.1"/>
    <property type="molecule type" value="Genomic_DNA"/>
</dbReference>
<keyword evidence="1" id="KW-0732">Signal</keyword>
<reference evidence="2" key="1">
    <citation type="submission" date="2018-02" db="EMBL/GenBank/DDBJ databases">
        <authorList>
            <person name="Cohen D.B."/>
            <person name="Kent A.D."/>
        </authorList>
    </citation>
    <scope>NUCLEOTIDE SEQUENCE</scope>
</reference>
<organism evidence="2">
    <name type="scientific">Fagus sylvatica</name>
    <name type="common">Beechnut</name>
    <dbReference type="NCBI Taxonomy" id="28930"/>
    <lineage>
        <taxon>Eukaryota</taxon>
        <taxon>Viridiplantae</taxon>
        <taxon>Streptophyta</taxon>
        <taxon>Embryophyta</taxon>
        <taxon>Tracheophyta</taxon>
        <taxon>Spermatophyta</taxon>
        <taxon>Magnoliopsida</taxon>
        <taxon>eudicotyledons</taxon>
        <taxon>Gunneridae</taxon>
        <taxon>Pentapetalae</taxon>
        <taxon>rosids</taxon>
        <taxon>fabids</taxon>
        <taxon>Fagales</taxon>
        <taxon>Fagaceae</taxon>
        <taxon>Fagus</taxon>
    </lineage>
</organism>
<proteinExistence type="predicted"/>